<dbReference type="InterPro" id="IPR002528">
    <property type="entry name" value="MATE_fam"/>
</dbReference>
<organism evidence="14 15">
    <name type="scientific">[Clostridium] polysaccharolyticum</name>
    <dbReference type="NCBI Taxonomy" id="29364"/>
    <lineage>
        <taxon>Bacteria</taxon>
        <taxon>Bacillati</taxon>
        <taxon>Bacillota</taxon>
        <taxon>Clostridia</taxon>
        <taxon>Lachnospirales</taxon>
        <taxon>Lachnospiraceae</taxon>
    </lineage>
</organism>
<comment type="function">
    <text evidence="1">Multidrug efflux pump.</text>
</comment>
<protein>
    <recommendedName>
        <fullName evidence="4">Probable multidrug resistance protein NorM</fullName>
    </recommendedName>
    <alternativeName>
        <fullName evidence="12">Multidrug-efflux transporter</fullName>
    </alternativeName>
</protein>
<dbReference type="Proteomes" id="UP000199800">
    <property type="component" value="Unassembled WGS sequence"/>
</dbReference>
<reference evidence="14 15" key="1">
    <citation type="submission" date="2016-10" db="EMBL/GenBank/DDBJ databases">
        <authorList>
            <person name="de Groot N.N."/>
        </authorList>
    </citation>
    <scope>NUCLEOTIDE SEQUENCE [LARGE SCALE GENOMIC DNA]</scope>
    <source>
        <strain evidence="14 15">DSM 1801</strain>
    </source>
</reference>
<feature type="transmembrane region" description="Helical" evidence="13">
    <location>
        <begin position="320"/>
        <end position="341"/>
    </location>
</feature>
<evidence type="ECO:0000313" key="14">
    <source>
        <dbReference type="EMBL" id="SET30251.1"/>
    </source>
</evidence>
<feature type="transmembrane region" description="Helical" evidence="13">
    <location>
        <begin position="361"/>
        <end position="381"/>
    </location>
</feature>
<keyword evidence="10" id="KW-0406">Ion transport</keyword>
<evidence type="ECO:0000313" key="15">
    <source>
        <dbReference type="Proteomes" id="UP000199800"/>
    </source>
</evidence>
<dbReference type="Pfam" id="PF01554">
    <property type="entry name" value="MatE"/>
    <property type="match status" value="2"/>
</dbReference>
<dbReference type="GO" id="GO:0006811">
    <property type="term" value="P:monoatomic ion transport"/>
    <property type="evidence" value="ECO:0007669"/>
    <property type="project" value="UniProtKB-KW"/>
</dbReference>
<dbReference type="GO" id="GO:0042910">
    <property type="term" value="F:xenobiotic transmembrane transporter activity"/>
    <property type="evidence" value="ECO:0007669"/>
    <property type="project" value="InterPro"/>
</dbReference>
<feature type="transmembrane region" description="Helical" evidence="13">
    <location>
        <begin position="241"/>
        <end position="265"/>
    </location>
</feature>
<keyword evidence="5" id="KW-0813">Transport</keyword>
<evidence type="ECO:0000256" key="5">
    <source>
        <dbReference type="ARBA" id="ARBA00022448"/>
    </source>
</evidence>
<dbReference type="PANTHER" id="PTHR43298">
    <property type="entry name" value="MULTIDRUG RESISTANCE PROTEIN NORM-RELATED"/>
    <property type="match status" value="1"/>
</dbReference>
<dbReference type="AlphaFoldDB" id="A0A1I0DDE9"/>
<dbReference type="InterPro" id="IPR048279">
    <property type="entry name" value="MdtK-like"/>
</dbReference>
<dbReference type="EMBL" id="FOHN01000014">
    <property type="protein sequence ID" value="SET30251.1"/>
    <property type="molecule type" value="Genomic_DNA"/>
</dbReference>
<proteinExistence type="inferred from homology"/>
<feature type="transmembrane region" description="Helical" evidence="13">
    <location>
        <begin position="413"/>
        <end position="441"/>
    </location>
</feature>
<dbReference type="PANTHER" id="PTHR43298:SF2">
    <property type="entry name" value="FMN_FAD EXPORTER YEEO-RELATED"/>
    <property type="match status" value="1"/>
</dbReference>
<evidence type="ECO:0000256" key="11">
    <source>
        <dbReference type="ARBA" id="ARBA00023136"/>
    </source>
</evidence>
<evidence type="ECO:0000256" key="1">
    <source>
        <dbReference type="ARBA" id="ARBA00003408"/>
    </source>
</evidence>
<feature type="transmembrane region" description="Helical" evidence="13">
    <location>
        <begin position="60"/>
        <end position="84"/>
    </location>
</feature>
<dbReference type="InterPro" id="IPR050222">
    <property type="entry name" value="MATE_MdtK"/>
</dbReference>
<evidence type="ECO:0000256" key="10">
    <source>
        <dbReference type="ARBA" id="ARBA00023065"/>
    </source>
</evidence>
<accession>A0A1I0DDE9</accession>
<evidence type="ECO:0000256" key="6">
    <source>
        <dbReference type="ARBA" id="ARBA00022449"/>
    </source>
</evidence>
<evidence type="ECO:0000256" key="4">
    <source>
        <dbReference type="ARBA" id="ARBA00020268"/>
    </source>
</evidence>
<feature type="transmembrane region" description="Helical" evidence="13">
    <location>
        <begin position="388"/>
        <end position="407"/>
    </location>
</feature>
<evidence type="ECO:0000256" key="9">
    <source>
        <dbReference type="ARBA" id="ARBA00022989"/>
    </source>
</evidence>
<dbReference type="NCBIfam" id="TIGR00797">
    <property type="entry name" value="matE"/>
    <property type="match status" value="1"/>
</dbReference>
<evidence type="ECO:0000256" key="3">
    <source>
        <dbReference type="ARBA" id="ARBA00010199"/>
    </source>
</evidence>
<dbReference type="STRING" id="29364.SAMN04487772_11411"/>
<comment type="subcellular location">
    <subcellularLocation>
        <location evidence="2">Cell membrane</location>
        <topology evidence="2">Multi-pass membrane protein</topology>
    </subcellularLocation>
</comment>
<dbReference type="GO" id="GO:0005886">
    <property type="term" value="C:plasma membrane"/>
    <property type="evidence" value="ECO:0007669"/>
    <property type="project" value="UniProtKB-SubCell"/>
</dbReference>
<feature type="transmembrane region" description="Helical" evidence="13">
    <location>
        <begin position="199"/>
        <end position="220"/>
    </location>
</feature>
<evidence type="ECO:0000256" key="8">
    <source>
        <dbReference type="ARBA" id="ARBA00022692"/>
    </source>
</evidence>
<evidence type="ECO:0000256" key="13">
    <source>
        <dbReference type="SAM" id="Phobius"/>
    </source>
</evidence>
<feature type="transmembrane region" description="Helical" evidence="13">
    <location>
        <begin position="138"/>
        <end position="160"/>
    </location>
</feature>
<keyword evidence="11 13" id="KW-0472">Membrane</keyword>
<sequence>MNTERSYMLTGSLWDKLLLFALPLAASSILQQLFNAVDVAVVGHYGSSQAQAAVGCNGPVINLLLNLFVGISIGTNVVIANYIGQDQSKRKNIQDAVHTSLVVALISGIFLLVLGLAISRPILAALKTPEDVLQQGILYLRIYFLGMPFIMIYNFGASILRSKGDTKRPFYCLLISGIINAALNLLLVIVFHLGVAGVAIATVVSNIVNALMVLCFLFREEESLKVECRKLKITKKELDKILRIGIPAGLQGMVFSVANIFIQVALNKFGSDAVSGSAISLNYEFITYFIISAFNQTAVTFTSQNFGAGEFERCKRIFRICILLSIILTGTLSLTIVINRGFFIRLFTTKQNVAHYASARIVWILTVNCMASTYEIAGAALRGMGNSMLPAVLTVFGTCIFRLWWIWYICRKFTGFVTLLIVYPISWAITGVIVLAAYYLVRSRNFKRARI</sequence>
<dbReference type="CDD" id="cd13138">
    <property type="entry name" value="MATE_yoeA_like"/>
    <property type="match status" value="1"/>
</dbReference>
<keyword evidence="7" id="KW-1003">Cell membrane</keyword>
<feature type="transmembrane region" description="Helical" evidence="13">
    <location>
        <begin position="96"/>
        <end position="118"/>
    </location>
</feature>
<keyword evidence="15" id="KW-1185">Reference proteome</keyword>
<dbReference type="PIRSF" id="PIRSF006603">
    <property type="entry name" value="DinF"/>
    <property type="match status" value="1"/>
</dbReference>
<evidence type="ECO:0000256" key="12">
    <source>
        <dbReference type="ARBA" id="ARBA00031636"/>
    </source>
</evidence>
<name>A0A1I0DDE9_9FIRM</name>
<keyword evidence="6" id="KW-0050">Antiport</keyword>
<comment type="similarity">
    <text evidence="3">Belongs to the multi antimicrobial extrusion (MATE) (TC 2.A.66.1) family.</text>
</comment>
<gene>
    <name evidence="14" type="ORF">SAMN04487772_11411</name>
</gene>
<feature type="transmembrane region" description="Helical" evidence="13">
    <location>
        <begin position="172"/>
        <end position="193"/>
    </location>
</feature>
<keyword evidence="9 13" id="KW-1133">Transmembrane helix</keyword>
<keyword evidence="8 13" id="KW-0812">Transmembrane</keyword>
<evidence type="ECO:0000256" key="7">
    <source>
        <dbReference type="ARBA" id="ARBA00022475"/>
    </source>
</evidence>
<evidence type="ECO:0000256" key="2">
    <source>
        <dbReference type="ARBA" id="ARBA00004651"/>
    </source>
</evidence>
<dbReference type="GO" id="GO:0015297">
    <property type="term" value="F:antiporter activity"/>
    <property type="evidence" value="ECO:0007669"/>
    <property type="project" value="UniProtKB-KW"/>
</dbReference>